<dbReference type="Proteomes" id="UP001234916">
    <property type="component" value="Chromosome"/>
</dbReference>
<organism evidence="1">
    <name type="scientific">Candidatus Nitricoxidivorans perseverans</name>
    <dbReference type="NCBI Taxonomy" id="2975601"/>
    <lineage>
        <taxon>Bacteria</taxon>
        <taxon>Pseudomonadati</taxon>
        <taxon>Pseudomonadota</taxon>
        <taxon>Betaproteobacteria</taxon>
        <taxon>Nitrosomonadales</taxon>
        <taxon>Sterolibacteriaceae</taxon>
        <taxon>Candidatus Nitricoxidivorans</taxon>
    </lineage>
</organism>
<protein>
    <submittedName>
        <fullName evidence="1">LacI family transcriptional regulator</fullName>
    </submittedName>
</protein>
<dbReference type="Gene3D" id="1.10.10.2830">
    <property type="match status" value="1"/>
</dbReference>
<dbReference type="AlphaFoldDB" id="A0AA49IX39"/>
<reference evidence="1" key="1">
    <citation type="journal article" date="2023" name="Nat. Microbiol.">
        <title>Enrichment and characterization of a nitric oxide-reducing microbial community in a continuous bioreactor.</title>
        <authorList>
            <person name="Garrido-Amador P."/>
            <person name="Stortenbeker N."/>
            <person name="Wessels H.J.C.T."/>
            <person name="Speth D.R."/>
            <person name="Garcia-Heredia I."/>
            <person name="Kartal B."/>
        </authorList>
    </citation>
    <scope>NUCLEOTIDE SEQUENCE</scope>
    <source>
        <strain evidence="1">MAG1</strain>
    </source>
</reference>
<accession>A0AA49IX39</accession>
<gene>
    <name evidence="1" type="ORF">OHM77_00445</name>
</gene>
<proteinExistence type="predicted"/>
<dbReference type="KEGG" id="npv:OHM77_00445"/>
<evidence type="ECO:0000313" key="1">
    <source>
        <dbReference type="EMBL" id="WIM05790.1"/>
    </source>
</evidence>
<dbReference type="SUPFAM" id="SSF109709">
    <property type="entry name" value="KorB DNA-binding domain-like"/>
    <property type="match status" value="1"/>
</dbReference>
<name>A0AA49IX39_9PROT</name>
<sequence length="152" mass="17063">MSDLKIQRAGDAEIQLASDGRIAVAVPINFKRRSGRKLVTLPDGEVLKPRPWDKEPTPLQRALARAHRWQRMLDSGEVRTQQELADLEGVSNPYVSRMLRLTTLAPDLVAAILDDDLPDQIRLFDFSAMDPVIWDEQRALVASLIAEHESIG</sequence>
<dbReference type="EMBL" id="CP107246">
    <property type="protein sequence ID" value="WIM05790.1"/>
    <property type="molecule type" value="Genomic_DNA"/>
</dbReference>